<feature type="region of interest" description="Disordered" evidence="7">
    <location>
        <begin position="433"/>
        <end position="455"/>
    </location>
</feature>
<feature type="domain" description="Protein kinase" evidence="9">
    <location>
        <begin position="23"/>
        <end position="299"/>
    </location>
</feature>
<dbReference type="InterPro" id="IPR008266">
    <property type="entry name" value="Tyr_kinase_AS"/>
</dbReference>
<evidence type="ECO:0000256" key="7">
    <source>
        <dbReference type="SAM" id="MobiDB-lite"/>
    </source>
</evidence>
<evidence type="ECO:0000256" key="2">
    <source>
        <dbReference type="ARBA" id="ARBA00022527"/>
    </source>
</evidence>
<accession>A0ABV1JMM6</accession>
<evidence type="ECO:0000256" key="5">
    <source>
        <dbReference type="ARBA" id="ARBA00022777"/>
    </source>
</evidence>
<dbReference type="InterPro" id="IPR002052">
    <property type="entry name" value="DNA_methylase_N6_adenine_CS"/>
</dbReference>
<dbReference type="Proteomes" id="UP001464923">
    <property type="component" value="Unassembled WGS sequence"/>
</dbReference>
<gene>
    <name evidence="10" type="ORF">WHI96_00010</name>
</gene>
<dbReference type="CDD" id="cd14014">
    <property type="entry name" value="STKc_PknB_like"/>
    <property type="match status" value="1"/>
</dbReference>
<dbReference type="Gene3D" id="1.10.510.10">
    <property type="entry name" value="Transferase(Phosphotransferase) domain 1"/>
    <property type="match status" value="1"/>
</dbReference>
<feature type="transmembrane region" description="Helical" evidence="8">
    <location>
        <begin position="330"/>
        <end position="348"/>
    </location>
</feature>
<organism evidence="10 11">
    <name type="scientific">Pseudonocardia tropica</name>
    <dbReference type="NCBI Taxonomy" id="681289"/>
    <lineage>
        <taxon>Bacteria</taxon>
        <taxon>Bacillati</taxon>
        <taxon>Actinomycetota</taxon>
        <taxon>Actinomycetes</taxon>
        <taxon>Pseudonocardiales</taxon>
        <taxon>Pseudonocardiaceae</taxon>
        <taxon>Pseudonocardia</taxon>
    </lineage>
</organism>
<keyword evidence="6" id="KW-0067">ATP-binding</keyword>
<reference evidence="10 11" key="1">
    <citation type="submission" date="2024-03" db="EMBL/GenBank/DDBJ databases">
        <title>Draft genome sequence of Pseudonocardia tropica JCM 19149.</title>
        <authorList>
            <person name="Butdee W."/>
            <person name="Duangmal K."/>
        </authorList>
    </citation>
    <scope>NUCLEOTIDE SEQUENCE [LARGE SCALE GENOMIC DNA]</scope>
    <source>
        <strain evidence="10 11">JCM 19149</strain>
    </source>
</reference>
<dbReference type="InterPro" id="IPR011009">
    <property type="entry name" value="Kinase-like_dom_sf"/>
</dbReference>
<comment type="caution">
    <text evidence="10">The sequence shown here is derived from an EMBL/GenBank/DDBJ whole genome shotgun (WGS) entry which is preliminary data.</text>
</comment>
<dbReference type="Pfam" id="PF00069">
    <property type="entry name" value="Pkinase"/>
    <property type="match status" value="1"/>
</dbReference>
<feature type="compositionally biased region" description="Low complexity" evidence="7">
    <location>
        <begin position="300"/>
        <end position="311"/>
    </location>
</feature>
<evidence type="ECO:0000256" key="4">
    <source>
        <dbReference type="ARBA" id="ARBA00022741"/>
    </source>
</evidence>
<dbReference type="InterPro" id="IPR000719">
    <property type="entry name" value="Prot_kinase_dom"/>
</dbReference>
<evidence type="ECO:0000256" key="3">
    <source>
        <dbReference type="ARBA" id="ARBA00022679"/>
    </source>
</evidence>
<keyword evidence="8" id="KW-0472">Membrane</keyword>
<dbReference type="GO" id="GO:0004674">
    <property type="term" value="F:protein serine/threonine kinase activity"/>
    <property type="evidence" value="ECO:0007669"/>
    <property type="project" value="UniProtKB-EC"/>
</dbReference>
<keyword evidence="11" id="KW-1185">Reference proteome</keyword>
<dbReference type="PANTHER" id="PTHR43289:SF6">
    <property type="entry name" value="SERINE_THREONINE-PROTEIN KINASE NEKL-3"/>
    <property type="match status" value="1"/>
</dbReference>
<keyword evidence="4" id="KW-0547">Nucleotide-binding</keyword>
<dbReference type="PROSITE" id="PS00109">
    <property type="entry name" value="PROTEIN_KINASE_TYR"/>
    <property type="match status" value="1"/>
</dbReference>
<dbReference type="EMBL" id="JBEDNP010000001">
    <property type="protein sequence ID" value="MEQ3537192.1"/>
    <property type="molecule type" value="Genomic_DNA"/>
</dbReference>
<evidence type="ECO:0000259" key="9">
    <source>
        <dbReference type="PROSITE" id="PS50011"/>
    </source>
</evidence>
<name>A0ABV1JMM6_9PSEU</name>
<dbReference type="SUPFAM" id="SSF56112">
    <property type="entry name" value="Protein kinase-like (PK-like)"/>
    <property type="match status" value="1"/>
</dbReference>
<evidence type="ECO:0000256" key="1">
    <source>
        <dbReference type="ARBA" id="ARBA00012513"/>
    </source>
</evidence>
<feature type="region of interest" description="Disordered" evidence="7">
    <location>
        <begin position="295"/>
        <end position="325"/>
    </location>
</feature>
<dbReference type="RefSeq" id="WP_345654192.1">
    <property type="nucleotide sequence ID" value="NZ_BAABLY010000093.1"/>
</dbReference>
<evidence type="ECO:0000313" key="10">
    <source>
        <dbReference type="EMBL" id="MEQ3537192.1"/>
    </source>
</evidence>
<proteinExistence type="predicted"/>
<sequence length="515" mass="55573">MVKVSSSHDPQFVVGPEGEARKYTLIRQIGSGGEATLWEATVSVAGQPETVAVKVLRAEHVEDIERFSSRWSEQAELLRFVRHPSVVGVREHFRGPAPHLRREDDERATLYLVMNWVDGRSFDEWVVLHDGNEGALDGLRLLEQVADALDELHSGRVTPSERPLIHGDLSPRNVMITEKQQAVVVDFGLARVAAHQTRMAFGTPGYAAPEVWQQGRYSPASDRYAFAALGFFALVGQSPPQNIDEIHQQLFAHPLLARTPVPQQEEIMRGFAGDPAQRPSARAWLTAVRGGATASSRRLTPTAMMAAPTPTWVGTHPSASAPSGRKAPNWLAWGAALLVLIIGGGYLLSLGSNRPTSSAAPPGTTASSGTGVGATASRSPSSTRSAPEPTVRRTSVSPITLEQYYGVDLDSMQPNWDVARSTISDGPRDLVYSESLQGDDDGSVSGQETSPVTGPVEYPTCEAATSYTTRRKVSAGDRLCVRTSDYRYALVQVRGAGKGSIAFDVVVWDPPYKAG</sequence>
<keyword evidence="8" id="KW-0812">Transmembrane</keyword>
<dbReference type="PROSITE" id="PS00092">
    <property type="entry name" value="N6_MTASE"/>
    <property type="match status" value="1"/>
</dbReference>
<dbReference type="EC" id="2.7.11.1" evidence="1"/>
<dbReference type="Gene3D" id="3.30.200.20">
    <property type="entry name" value="Phosphorylase Kinase, domain 1"/>
    <property type="match status" value="1"/>
</dbReference>
<dbReference type="PROSITE" id="PS50011">
    <property type="entry name" value="PROTEIN_KINASE_DOM"/>
    <property type="match status" value="1"/>
</dbReference>
<feature type="compositionally biased region" description="Low complexity" evidence="7">
    <location>
        <begin position="354"/>
        <end position="389"/>
    </location>
</feature>
<evidence type="ECO:0000256" key="6">
    <source>
        <dbReference type="ARBA" id="ARBA00022840"/>
    </source>
</evidence>
<keyword evidence="8" id="KW-1133">Transmembrane helix</keyword>
<dbReference type="PANTHER" id="PTHR43289">
    <property type="entry name" value="MITOGEN-ACTIVATED PROTEIN KINASE KINASE KINASE 20-RELATED"/>
    <property type="match status" value="1"/>
</dbReference>
<evidence type="ECO:0000313" key="11">
    <source>
        <dbReference type="Proteomes" id="UP001464923"/>
    </source>
</evidence>
<keyword evidence="5 10" id="KW-0418">Kinase</keyword>
<keyword evidence="2" id="KW-0723">Serine/threonine-protein kinase</keyword>
<feature type="region of interest" description="Disordered" evidence="7">
    <location>
        <begin position="354"/>
        <end position="397"/>
    </location>
</feature>
<protein>
    <recommendedName>
        <fullName evidence="1">non-specific serine/threonine protein kinase</fullName>
        <ecNumber evidence="1">2.7.11.1</ecNumber>
    </recommendedName>
</protein>
<keyword evidence="3 10" id="KW-0808">Transferase</keyword>
<evidence type="ECO:0000256" key="8">
    <source>
        <dbReference type="SAM" id="Phobius"/>
    </source>
</evidence>